<dbReference type="Pfam" id="PF03795">
    <property type="entry name" value="YCII"/>
    <property type="match status" value="1"/>
</dbReference>
<evidence type="ECO:0000313" key="3">
    <source>
        <dbReference type="EMBL" id="OIJ26446.1"/>
    </source>
</evidence>
<organism evidence="3 4">
    <name type="scientific">Nocardioides luteus</name>
    <dbReference type="NCBI Taxonomy" id="1844"/>
    <lineage>
        <taxon>Bacteria</taxon>
        <taxon>Bacillati</taxon>
        <taxon>Actinomycetota</taxon>
        <taxon>Actinomycetes</taxon>
        <taxon>Propionibacteriales</taxon>
        <taxon>Nocardioidaceae</taxon>
        <taxon>Nocardioides</taxon>
    </lineage>
</organism>
<reference evidence="3" key="1">
    <citation type="submission" date="2016-10" db="EMBL/GenBank/DDBJ databases">
        <title>Draft Genome Sequence of Nocardioides luteus Strain BAFB, an Alkane-Degrading Bacterium Isolated from JP-7 Polluted Soil.</title>
        <authorList>
            <person name="Brown L."/>
            <person name="Ruiz O.N."/>
            <person name="Gunasekera T."/>
        </authorList>
    </citation>
    <scope>NUCLEOTIDE SEQUENCE [LARGE SCALE GENOMIC DNA]</scope>
    <source>
        <strain evidence="3">BAFB</strain>
    </source>
</reference>
<comment type="caution">
    <text evidence="3">The sequence shown here is derived from an EMBL/GenBank/DDBJ whole genome shotgun (WGS) entry which is preliminary data.</text>
</comment>
<accession>A0A1J4N4G9</accession>
<sequence length="121" mass="13674">MPEYIIAFNDEWVAEHTLEQLRHKRDTSMAVTKEMKDAGVFVYGNGGIDASTALFSVELGADGEPVFTDGPYVETKEHLGGFFVIDVPDDDAARYWAGRMSVALDWPQEVHRFPNMDRFDD</sequence>
<proteinExistence type="inferred from homology"/>
<dbReference type="Proteomes" id="UP000033772">
    <property type="component" value="Unassembled WGS sequence"/>
</dbReference>
<dbReference type="InterPro" id="IPR011008">
    <property type="entry name" value="Dimeric_a/b-barrel"/>
</dbReference>
<dbReference type="EMBL" id="JZDQ02000015">
    <property type="protein sequence ID" value="OIJ26446.1"/>
    <property type="molecule type" value="Genomic_DNA"/>
</dbReference>
<gene>
    <name evidence="3" type="ORF">UG56_012045</name>
</gene>
<protein>
    <recommendedName>
        <fullName evidence="2">YCII-related domain-containing protein</fullName>
    </recommendedName>
</protein>
<comment type="similarity">
    <text evidence="1">Belongs to the YciI family.</text>
</comment>
<dbReference type="OrthoDB" id="3212458at2"/>
<dbReference type="RefSeq" id="WP_045548269.1">
    <property type="nucleotide sequence ID" value="NZ_JZDQ02000015.1"/>
</dbReference>
<evidence type="ECO:0000313" key="4">
    <source>
        <dbReference type="Proteomes" id="UP000033772"/>
    </source>
</evidence>
<feature type="domain" description="YCII-related" evidence="2">
    <location>
        <begin position="15"/>
        <end position="100"/>
    </location>
</feature>
<dbReference type="Gene3D" id="3.30.70.1060">
    <property type="entry name" value="Dimeric alpha+beta barrel"/>
    <property type="match status" value="1"/>
</dbReference>
<dbReference type="InterPro" id="IPR005545">
    <property type="entry name" value="YCII"/>
</dbReference>
<dbReference type="AlphaFoldDB" id="A0A1J4N4G9"/>
<dbReference type="SUPFAM" id="SSF54909">
    <property type="entry name" value="Dimeric alpha+beta barrel"/>
    <property type="match status" value="1"/>
</dbReference>
<keyword evidence="4" id="KW-1185">Reference proteome</keyword>
<name>A0A1J4N4G9_9ACTN</name>
<dbReference type="STRING" id="1844.UG56_012045"/>
<dbReference type="PANTHER" id="PTHR35174:SF3">
    <property type="entry name" value="BLL7171 PROTEIN"/>
    <property type="match status" value="1"/>
</dbReference>
<dbReference type="PANTHER" id="PTHR35174">
    <property type="entry name" value="BLL7171 PROTEIN-RELATED"/>
    <property type="match status" value="1"/>
</dbReference>
<evidence type="ECO:0000259" key="2">
    <source>
        <dbReference type="Pfam" id="PF03795"/>
    </source>
</evidence>
<evidence type="ECO:0000256" key="1">
    <source>
        <dbReference type="ARBA" id="ARBA00007689"/>
    </source>
</evidence>